<evidence type="ECO:0000313" key="2">
    <source>
        <dbReference type="Proteomes" id="UP000516316"/>
    </source>
</evidence>
<organism evidence="1 2">
    <name type="scientific">Pseudomonas chlororaphis</name>
    <dbReference type="NCBI Taxonomy" id="587753"/>
    <lineage>
        <taxon>Bacteria</taxon>
        <taxon>Pseudomonadati</taxon>
        <taxon>Pseudomonadota</taxon>
        <taxon>Gammaproteobacteria</taxon>
        <taxon>Pseudomonadales</taxon>
        <taxon>Pseudomonadaceae</taxon>
        <taxon>Pseudomonas</taxon>
    </lineage>
</organism>
<protein>
    <submittedName>
        <fullName evidence="1">Uncharacterized protein</fullName>
    </submittedName>
</protein>
<accession>A0AAP9VP88</accession>
<dbReference type="GeneID" id="61650942"/>
<gene>
    <name evidence="1" type="ORF">HLB40_16220</name>
</gene>
<reference evidence="1 2" key="1">
    <citation type="submission" date="2020-09" db="EMBL/GenBank/DDBJ databases">
        <title>The Genome Sequence of Pseudomonas chlororaphis strain Qlu-1 - A phenazine-derivative-producing strain.</title>
        <authorList>
            <person name="Li L."/>
            <person name="Liu K."/>
        </authorList>
    </citation>
    <scope>NUCLEOTIDE SEQUENCE [LARGE SCALE GENOMIC DNA]</scope>
    <source>
        <strain evidence="2">qlu-1</strain>
    </source>
</reference>
<dbReference type="Proteomes" id="UP000516316">
    <property type="component" value="Chromosome"/>
</dbReference>
<proteinExistence type="predicted"/>
<dbReference type="AlphaFoldDB" id="A0AAP9VP88"/>
<evidence type="ECO:0000313" key="1">
    <source>
        <dbReference type="EMBL" id="QNR45244.1"/>
    </source>
</evidence>
<dbReference type="RefSeq" id="WP_101282595.1">
    <property type="nucleotide sequence ID" value="NZ_CP025309.1"/>
</dbReference>
<name>A0AAP9VP88_9PSED</name>
<dbReference type="EMBL" id="CP061079">
    <property type="protein sequence ID" value="QNR45244.1"/>
    <property type="molecule type" value="Genomic_DNA"/>
</dbReference>
<sequence>MTIELNTKAIKGLTRLALPADDGYIYRLGVALYGFASLSSFMAELAHHMDPLVNRTELQARTGGEILSEFRKCVKKAKATKPAVGSIGRAAADMFQALNTRRSDIMHAYPITNQARQQILHRRLDKKNRYFEVTNEILEEFISKLHDVSSLLYDIRAIMKPELGDRAAAAKQ</sequence>